<dbReference type="InterPro" id="IPR036322">
    <property type="entry name" value="WD40_repeat_dom_sf"/>
</dbReference>
<dbReference type="Gene3D" id="2.130.10.10">
    <property type="entry name" value="YVTN repeat-like/Quinoprotein amine dehydrogenase"/>
    <property type="match status" value="1"/>
</dbReference>
<dbReference type="SUPFAM" id="SSF50978">
    <property type="entry name" value="WD40 repeat-like"/>
    <property type="match status" value="1"/>
</dbReference>
<dbReference type="STRING" id="65357.A0A024GTD7"/>
<comment type="caution">
    <text evidence="2">The sequence shown here is derived from an EMBL/GenBank/DDBJ whole genome shotgun (WGS) entry which is preliminary data.</text>
</comment>
<dbReference type="InterPro" id="IPR015943">
    <property type="entry name" value="WD40/YVTN_repeat-like_dom_sf"/>
</dbReference>
<dbReference type="InterPro" id="IPR013320">
    <property type="entry name" value="ConA-like_dom_sf"/>
</dbReference>
<proteinExistence type="predicted"/>
<evidence type="ECO:0000313" key="3">
    <source>
        <dbReference type="Proteomes" id="UP000053237"/>
    </source>
</evidence>
<feature type="region of interest" description="Disordered" evidence="1">
    <location>
        <begin position="1480"/>
        <end position="1503"/>
    </location>
</feature>
<dbReference type="SUPFAM" id="SSF49899">
    <property type="entry name" value="Concanavalin A-like lectins/glucanases"/>
    <property type="match status" value="1"/>
</dbReference>
<protein>
    <submittedName>
        <fullName evidence="2">Uncharacterized protein</fullName>
    </submittedName>
</protein>
<gene>
    <name evidence="2" type="ORF">BN9_115620</name>
</gene>
<organism evidence="2 3">
    <name type="scientific">Albugo candida</name>
    <dbReference type="NCBI Taxonomy" id="65357"/>
    <lineage>
        <taxon>Eukaryota</taxon>
        <taxon>Sar</taxon>
        <taxon>Stramenopiles</taxon>
        <taxon>Oomycota</taxon>
        <taxon>Peronosporomycetes</taxon>
        <taxon>Albuginales</taxon>
        <taxon>Albuginaceae</taxon>
        <taxon>Albugo</taxon>
    </lineage>
</organism>
<sequence length="1503" mass="169928">MVLYSFDELEKSQKNITALTASLDRDNMIFYTVDASRSIKIRSLDSGENTKKITCKASSRNAIPVTLAFCTLARLLCVGHTDGSFQLWNVQSAILTCTNKEEAAMATLVASIQCVPSTVVSLSFKGCGGGLAESHTKQDKLYFAVAYRNKTLEVWKVDIATDSESLRNGDPLCIASTQISANLSTAGTDFSKKCGKVDFCWHQLDSILLVHWVPQTGSELNHRLIAWDYRASIQSNTYPVFINSSSTIDITGKSDELNWFTTARSLLYWSQYRPLLYTSAPTETKIIELFVSQEHVESEKPAKIIQELPHLSTQVPLALNNYLNYRAVPSFIYNIHHLENFFFLRRVSLQNGVVKQVERLPSWNTDDGKMLFPWQFVANENQSMFCIKLRALNRFDEKNEAKKVGCTGNKSQYVTLSFNADTEPEGVKYGALFKARKVAFVSMELDETHKNCTPSYLLVLDVTGRILRTHNDHHDSNYSVTLSQEIQQFFVTPLRSGNGDNSHQKLHHRLIYTAIDDCNNTELLFFGDELSKRSQNLLPHRYWRSQNAERILNVSWNKPGLTENTHGDDGSTLMAAVLTTDRIIILSESLTAFAKYSIPYTNIQSTLWIAQSLLLATREGHLRYLTPMVPAHNNQNDEEIHLISSFAVNDMREENGSDTFCVQLVAAIGDRLIYTLINLHTLANHVIIRPWSIAEPIAAGFLSSNSYIKAIVERELLSYISDGTTEVVNPLNEKLILVLFKRFRWKQNLHMLLRHFSSLDNYIGGAEKNSQELSSKNVDAGVKTSTFGKNSRICNRVMASTLGGFFEWKATIEQFIRLDPGLADYAFKMDLADGDSSYFAKLPAKTSSVASLYNTFGDFFISIGCLELAVKCYDLIGNDQALLTLMIKLGGFRRLEKMSNGKMSTAKTLSRVLQSEWSRLYAKLSCISLLGAIESNMTASRLDSGHWRRHDCFSLLCCDQIFSNQERRTRLLPLSQASTFMQLHHESQNEVCAYSNVRNDVTATILPWKRLRPEDFKDWIGKSLDSASTRDTIEKDPEECNTLRLADDEPRNPRYEILMQRQTDREDADDGKLDIALQSLKTEYDTTATKDSIPQLVKISIGPFLDDEDAVIAYWRFEEGNSILKQSENEKQDMRAYQLSHFDSYDMSKHENHLKVLSFGGLYDPSDEIAPVCMTFAPSSSPVDRGEPGRVQEPFTLRFPSSDQNREVYGAKCHVFEGSSLDLGLVFDDDPYRRKLTVECWIRNFCIVKESQSSGKYDCEDDSLDDPELSAINEMRDTRLRQLIGRSSDSGSVWWELYLEEASLCLRYADQVLQSDFKVTNASSWQHIAFTIDIPSYGHALGKLFIQGQLAGVKAFASFDETNQAKIVDPESPSKRQGSFLWMGKSLENYEMTEIRLWATARSLEQLQDMKENYLGIAETKKKLKVAIHKRNCQCDKCIGYRKRKTGALVAPENSQPLNKTGSSNLTDGVGFVSIRSCFPSTPPSSKSRERRLPQPTHTNAPN</sequence>
<dbReference type="InParanoid" id="A0A024GTD7"/>
<evidence type="ECO:0000256" key="1">
    <source>
        <dbReference type="SAM" id="MobiDB-lite"/>
    </source>
</evidence>
<dbReference type="OrthoDB" id="119388at2759"/>
<keyword evidence="3" id="KW-1185">Reference proteome</keyword>
<dbReference type="Proteomes" id="UP000053237">
    <property type="component" value="Unassembled WGS sequence"/>
</dbReference>
<accession>A0A024GTD7</accession>
<name>A0A024GTD7_9STRA</name>
<evidence type="ECO:0000313" key="2">
    <source>
        <dbReference type="EMBL" id="CCI50053.1"/>
    </source>
</evidence>
<dbReference type="EMBL" id="CAIX01000386">
    <property type="protein sequence ID" value="CCI50053.1"/>
    <property type="molecule type" value="Genomic_DNA"/>
</dbReference>
<reference evidence="2 3" key="1">
    <citation type="submission" date="2012-05" db="EMBL/GenBank/DDBJ databases">
        <title>Recombination and specialization in a pathogen metapopulation.</title>
        <authorList>
            <person name="Gardiner A."/>
            <person name="Kemen E."/>
            <person name="Schultz-Larsen T."/>
            <person name="MacLean D."/>
            <person name="Van Oosterhout C."/>
            <person name="Jones J.D.G."/>
        </authorList>
    </citation>
    <scope>NUCLEOTIDE SEQUENCE [LARGE SCALE GENOMIC DNA]</scope>
    <source>
        <strain evidence="2 3">Ac Nc2</strain>
    </source>
</reference>
<dbReference type="Gene3D" id="2.60.120.200">
    <property type="match status" value="1"/>
</dbReference>